<dbReference type="OrthoDB" id="2157358at2759"/>
<gene>
    <name evidence="1" type="ORF">BDK51DRAFT_45569</name>
</gene>
<keyword evidence="2" id="KW-1185">Reference proteome</keyword>
<name>A0A4V1IPJ6_9FUNG</name>
<feature type="non-terminal residue" evidence="1">
    <location>
        <position position="1"/>
    </location>
</feature>
<reference evidence="2" key="1">
    <citation type="journal article" date="2018" name="Nat. Microbiol.">
        <title>Leveraging single-cell genomics to expand the fungal tree of life.</title>
        <authorList>
            <person name="Ahrendt S.R."/>
            <person name="Quandt C.A."/>
            <person name="Ciobanu D."/>
            <person name="Clum A."/>
            <person name="Salamov A."/>
            <person name="Andreopoulos B."/>
            <person name="Cheng J.F."/>
            <person name="Woyke T."/>
            <person name="Pelin A."/>
            <person name="Henrissat B."/>
            <person name="Reynolds N.K."/>
            <person name="Benny G.L."/>
            <person name="Smith M.E."/>
            <person name="James T.Y."/>
            <person name="Grigoriev I.V."/>
        </authorList>
    </citation>
    <scope>NUCLEOTIDE SEQUENCE [LARGE SCALE GENOMIC DNA]</scope>
</reference>
<dbReference type="AlphaFoldDB" id="A0A4V1IPJ6"/>
<organism evidence="1 2">
    <name type="scientific">Blyttiomyces helicus</name>
    <dbReference type="NCBI Taxonomy" id="388810"/>
    <lineage>
        <taxon>Eukaryota</taxon>
        <taxon>Fungi</taxon>
        <taxon>Fungi incertae sedis</taxon>
        <taxon>Chytridiomycota</taxon>
        <taxon>Chytridiomycota incertae sedis</taxon>
        <taxon>Chytridiomycetes</taxon>
        <taxon>Chytridiomycetes incertae sedis</taxon>
        <taxon>Blyttiomyces</taxon>
    </lineage>
</organism>
<accession>A0A4V1IPJ6</accession>
<evidence type="ECO:0008006" key="3">
    <source>
        <dbReference type="Google" id="ProtNLM"/>
    </source>
</evidence>
<evidence type="ECO:0000313" key="2">
    <source>
        <dbReference type="Proteomes" id="UP000269721"/>
    </source>
</evidence>
<dbReference type="Gene3D" id="3.40.190.10">
    <property type="entry name" value="Periplasmic binding protein-like II"/>
    <property type="match status" value="2"/>
</dbReference>
<evidence type="ECO:0000313" key="1">
    <source>
        <dbReference type="EMBL" id="RKO83287.1"/>
    </source>
</evidence>
<protein>
    <recommendedName>
        <fullName evidence="3">Periplasmic binding protein-like II</fullName>
    </recommendedName>
</protein>
<dbReference type="SUPFAM" id="SSF53850">
    <property type="entry name" value="Periplasmic binding protein-like II"/>
    <property type="match status" value="1"/>
</dbReference>
<dbReference type="EMBL" id="ML001424">
    <property type="protein sequence ID" value="RKO83287.1"/>
    <property type="molecule type" value="Genomic_DNA"/>
</dbReference>
<sequence>FPVTGPETWDDIETQATAILAGEVARGNTVLQGYTAQLAAYEGLTCNTLEWFASSGGGTFLDPDTGLVTVYNNASVAMVQRLRRWVTADIIKATGLFYSEVDAMQTWLQGNAVFMRIWDPWESTAEAHAAVPFPFGKRMLPGNVSTRFTVGYGVNAGGTNIPAAAKMASFLGTPASQRGKIYDPDGANNIAPFSTSIYSDPEVCAYVGQATCDIARTVTYLDRPVALMGTNWPTVSQLIFTAMHSILLGELDPDAGLQQLEYDIQTKLKQRMGAVCPDGKSVLAATNYWRDPVEEDLSRAFYNCGTEGPWGRWGSQAGFSRFDSNRDLISSLLRTDCAANVKMGTTNGVTNGEPPHTNSCISPRPPFAVAPQPPRHPTIIELVSPAAIHPCPART</sequence>
<proteinExistence type="predicted"/>
<dbReference type="Proteomes" id="UP000269721">
    <property type="component" value="Unassembled WGS sequence"/>
</dbReference>